<dbReference type="InParanoid" id="B4MQG4"/>
<dbReference type="HOGENOM" id="CLU_1541765_0_0_1"/>
<dbReference type="AlphaFoldDB" id="B4MQG4"/>
<accession>B4MQG4</accession>
<name>B4MQG4_DROWI</name>
<feature type="region of interest" description="Disordered" evidence="1">
    <location>
        <begin position="137"/>
        <end position="168"/>
    </location>
</feature>
<evidence type="ECO:0000256" key="1">
    <source>
        <dbReference type="SAM" id="MobiDB-lite"/>
    </source>
</evidence>
<reference evidence="2 3" key="1">
    <citation type="journal article" date="2007" name="Nature">
        <title>Evolution of genes and genomes on the Drosophila phylogeny.</title>
        <authorList>
            <consortium name="Drosophila 12 Genomes Consortium"/>
            <person name="Clark A.G."/>
            <person name="Eisen M.B."/>
            <person name="Smith D.R."/>
            <person name="Bergman C.M."/>
            <person name="Oliver B."/>
            <person name="Markow T.A."/>
            <person name="Kaufman T.C."/>
            <person name="Kellis M."/>
            <person name="Gelbart W."/>
            <person name="Iyer V.N."/>
            <person name="Pollard D.A."/>
            <person name="Sackton T.B."/>
            <person name="Larracuente A.M."/>
            <person name="Singh N.D."/>
            <person name="Abad J.P."/>
            <person name="Abt D.N."/>
            <person name="Adryan B."/>
            <person name="Aguade M."/>
            <person name="Akashi H."/>
            <person name="Anderson W.W."/>
            <person name="Aquadro C.F."/>
            <person name="Ardell D.H."/>
            <person name="Arguello R."/>
            <person name="Artieri C.G."/>
            <person name="Barbash D.A."/>
            <person name="Barker D."/>
            <person name="Barsanti P."/>
            <person name="Batterham P."/>
            <person name="Batzoglou S."/>
            <person name="Begun D."/>
            <person name="Bhutkar A."/>
            <person name="Blanco E."/>
            <person name="Bosak S.A."/>
            <person name="Bradley R.K."/>
            <person name="Brand A.D."/>
            <person name="Brent M.R."/>
            <person name="Brooks A.N."/>
            <person name="Brown R.H."/>
            <person name="Butlin R.K."/>
            <person name="Caggese C."/>
            <person name="Calvi B.R."/>
            <person name="Bernardo de Carvalho A."/>
            <person name="Caspi A."/>
            <person name="Castrezana S."/>
            <person name="Celniker S.E."/>
            <person name="Chang J.L."/>
            <person name="Chapple C."/>
            <person name="Chatterji S."/>
            <person name="Chinwalla A."/>
            <person name="Civetta A."/>
            <person name="Clifton S.W."/>
            <person name="Comeron J.M."/>
            <person name="Costello J.C."/>
            <person name="Coyne J.A."/>
            <person name="Daub J."/>
            <person name="David R.G."/>
            <person name="Delcher A.L."/>
            <person name="Delehaunty K."/>
            <person name="Do C.B."/>
            <person name="Ebling H."/>
            <person name="Edwards K."/>
            <person name="Eickbush T."/>
            <person name="Evans J.D."/>
            <person name="Filipski A."/>
            <person name="Findeiss S."/>
            <person name="Freyhult E."/>
            <person name="Fulton L."/>
            <person name="Fulton R."/>
            <person name="Garcia A.C."/>
            <person name="Gardiner A."/>
            <person name="Garfield D.A."/>
            <person name="Garvin B.E."/>
            <person name="Gibson G."/>
            <person name="Gilbert D."/>
            <person name="Gnerre S."/>
            <person name="Godfrey J."/>
            <person name="Good R."/>
            <person name="Gotea V."/>
            <person name="Gravely B."/>
            <person name="Greenberg A.J."/>
            <person name="Griffiths-Jones S."/>
            <person name="Gross S."/>
            <person name="Guigo R."/>
            <person name="Gustafson E.A."/>
            <person name="Haerty W."/>
            <person name="Hahn M.W."/>
            <person name="Halligan D.L."/>
            <person name="Halpern A.L."/>
            <person name="Halter G.M."/>
            <person name="Han M.V."/>
            <person name="Heger A."/>
            <person name="Hillier L."/>
            <person name="Hinrichs A.S."/>
            <person name="Holmes I."/>
            <person name="Hoskins R.A."/>
            <person name="Hubisz M.J."/>
            <person name="Hultmark D."/>
            <person name="Huntley M.A."/>
            <person name="Jaffe D.B."/>
            <person name="Jagadeeshan S."/>
            <person name="Jeck W.R."/>
            <person name="Johnson J."/>
            <person name="Jones C.D."/>
            <person name="Jordan W.C."/>
            <person name="Karpen G.H."/>
            <person name="Kataoka E."/>
            <person name="Keightley P.D."/>
            <person name="Kheradpour P."/>
            <person name="Kirkness E.F."/>
            <person name="Koerich L.B."/>
            <person name="Kristiansen K."/>
            <person name="Kudrna D."/>
            <person name="Kulathinal R.J."/>
            <person name="Kumar S."/>
            <person name="Kwok R."/>
            <person name="Lander E."/>
            <person name="Langley C.H."/>
            <person name="Lapoint R."/>
            <person name="Lazzaro B.P."/>
            <person name="Lee S.J."/>
            <person name="Levesque L."/>
            <person name="Li R."/>
            <person name="Lin C.F."/>
            <person name="Lin M.F."/>
            <person name="Lindblad-Toh K."/>
            <person name="Llopart A."/>
            <person name="Long M."/>
            <person name="Low L."/>
            <person name="Lozovsky E."/>
            <person name="Lu J."/>
            <person name="Luo M."/>
            <person name="Machado C.A."/>
            <person name="Makalowski W."/>
            <person name="Marzo M."/>
            <person name="Matsuda M."/>
            <person name="Matzkin L."/>
            <person name="McAllister B."/>
            <person name="McBride C.S."/>
            <person name="McKernan B."/>
            <person name="McKernan K."/>
            <person name="Mendez-Lago M."/>
            <person name="Minx P."/>
            <person name="Mollenhauer M.U."/>
            <person name="Montooth K."/>
            <person name="Mount S.M."/>
            <person name="Mu X."/>
            <person name="Myers E."/>
            <person name="Negre B."/>
            <person name="Newfeld S."/>
            <person name="Nielsen R."/>
            <person name="Noor M.A."/>
            <person name="O'Grady P."/>
            <person name="Pachter L."/>
            <person name="Papaceit M."/>
            <person name="Parisi M.J."/>
            <person name="Parisi M."/>
            <person name="Parts L."/>
            <person name="Pedersen J.S."/>
            <person name="Pesole G."/>
            <person name="Phillippy A.M."/>
            <person name="Ponting C.P."/>
            <person name="Pop M."/>
            <person name="Porcelli D."/>
            <person name="Powell J.R."/>
            <person name="Prohaska S."/>
            <person name="Pruitt K."/>
            <person name="Puig M."/>
            <person name="Quesneville H."/>
            <person name="Ram K.R."/>
            <person name="Rand D."/>
            <person name="Rasmussen M.D."/>
            <person name="Reed L.K."/>
            <person name="Reenan R."/>
            <person name="Reily A."/>
            <person name="Remington K.A."/>
            <person name="Rieger T.T."/>
            <person name="Ritchie M.G."/>
            <person name="Robin C."/>
            <person name="Rogers Y.H."/>
            <person name="Rohde C."/>
            <person name="Rozas J."/>
            <person name="Rubenfield M.J."/>
            <person name="Ruiz A."/>
            <person name="Russo S."/>
            <person name="Salzberg S.L."/>
            <person name="Sanchez-Gracia A."/>
            <person name="Saranga D.J."/>
            <person name="Sato H."/>
            <person name="Schaeffer S.W."/>
            <person name="Schatz M.C."/>
            <person name="Schlenke T."/>
            <person name="Schwartz R."/>
            <person name="Segarra C."/>
            <person name="Singh R.S."/>
            <person name="Sirot L."/>
            <person name="Sirota M."/>
            <person name="Sisneros N.B."/>
            <person name="Smith C.D."/>
            <person name="Smith T.F."/>
            <person name="Spieth J."/>
            <person name="Stage D.E."/>
            <person name="Stark A."/>
            <person name="Stephan W."/>
            <person name="Strausberg R.L."/>
            <person name="Strempel S."/>
            <person name="Sturgill D."/>
            <person name="Sutton G."/>
            <person name="Sutton G.G."/>
            <person name="Tao W."/>
            <person name="Teichmann S."/>
            <person name="Tobari Y.N."/>
            <person name="Tomimura Y."/>
            <person name="Tsolas J.M."/>
            <person name="Valente V.L."/>
            <person name="Venter E."/>
            <person name="Venter J.C."/>
            <person name="Vicario S."/>
            <person name="Vieira F.G."/>
            <person name="Vilella A.J."/>
            <person name="Villasante A."/>
            <person name="Walenz B."/>
            <person name="Wang J."/>
            <person name="Wasserman M."/>
            <person name="Watts T."/>
            <person name="Wilson D."/>
            <person name="Wilson R.K."/>
            <person name="Wing R.A."/>
            <person name="Wolfner M.F."/>
            <person name="Wong A."/>
            <person name="Wong G.K."/>
            <person name="Wu C.I."/>
            <person name="Wu G."/>
            <person name="Yamamoto D."/>
            <person name="Yang H.P."/>
            <person name="Yang S.P."/>
            <person name="Yorke J.A."/>
            <person name="Yoshida K."/>
            <person name="Zdobnov E."/>
            <person name="Zhang P."/>
            <person name="Zhang Y."/>
            <person name="Zimin A.V."/>
            <person name="Baldwin J."/>
            <person name="Abdouelleil A."/>
            <person name="Abdulkadir J."/>
            <person name="Abebe A."/>
            <person name="Abera B."/>
            <person name="Abreu J."/>
            <person name="Acer S.C."/>
            <person name="Aftuck L."/>
            <person name="Alexander A."/>
            <person name="An P."/>
            <person name="Anderson E."/>
            <person name="Anderson S."/>
            <person name="Arachi H."/>
            <person name="Azer M."/>
            <person name="Bachantsang P."/>
            <person name="Barry A."/>
            <person name="Bayul T."/>
            <person name="Berlin A."/>
            <person name="Bessette D."/>
            <person name="Bloom T."/>
            <person name="Blye J."/>
            <person name="Boguslavskiy L."/>
            <person name="Bonnet C."/>
            <person name="Boukhgalter B."/>
            <person name="Bourzgui I."/>
            <person name="Brown A."/>
            <person name="Cahill P."/>
            <person name="Channer S."/>
            <person name="Cheshatsang Y."/>
            <person name="Chuda L."/>
            <person name="Citroen M."/>
            <person name="Collymore A."/>
            <person name="Cooke P."/>
            <person name="Costello M."/>
            <person name="D'Aco K."/>
            <person name="Daza R."/>
            <person name="De Haan G."/>
            <person name="DeGray S."/>
            <person name="DeMaso C."/>
            <person name="Dhargay N."/>
            <person name="Dooley K."/>
            <person name="Dooley E."/>
            <person name="Doricent M."/>
            <person name="Dorje P."/>
            <person name="Dorjee K."/>
            <person name="Dupes A."/>
            <person name="Elong R."/>
            <person name="Falk J."/>
            <person name="Farina A."/>
            <person name="Faro S."/>
            <person name="Ferguson D."/>
            <person name="Fisher S."/>
            <person name="Foley C.D."/>
            <person name="Franke A."/>
            <person name="Friedrich D."/>
            <person name="Gadbois L."/>
            <person name="Gearin G."/>
            <person name="Gearin C.R."/>
            <person name="Giannoukos G."/>
            <person name="Goode T."/>
            <person name="Graham J."/>
            <person name="Grandbois E."/>
            <person name="Grewal S."/>
            <person name="Gyaltsen K."/>
            <person name="Hafez N."/>
            <person name="Hagos B."/>
            <person name="Hall J."/>
            <person name="Henson C."/>
            <person name="Hollinger A."/>
            <person name="Honan T."/>
            <person name="Huard M.D."/>
            <person name="Hughes L."/>
            <person name="Hurhula B."/>
            <person name="Husby M.E."/>
            <person name="Kamat A."/>
            <person name="Kanga B."/>
            <person name="Kashin S."/>
            <person name="Khazanovich D."/>
            <person name="Kisner P."/>
            <person name="Lance K."/>
            <person name="Lara M."/>
            <person name="Lee W."/>
            <person name="Lennon N."/>
            <person name="Letendre F."/>
            <person name="LeVine R."/>
            <person name="Lipovsky A."/>
            <person name="Liu X."/>
            <person name="Liu J."/>
            <person name="Liu S."/>
            <person name="Lokyitsang T."/>
            <person name="Lokyitsang Y."/>
            <person name="Lubonja R."/>
            <person name="Lui A."/>
            <person name="MacDonald P."/>
            <person name="Magnisalis V."/>
            <person name="Maru K."/>
            <person name="Matthews C."/>
            <person name="McCusker W."/>
            <person name="McDonough S."/>
            <person name="Mehta T."/>
            <person name="Meldrim J."/>
            <person name="Meneus L."/>
            <person name="Mihai O."/>
            <person name="Mihalev A."/>
            <person name="Mihova T."/>
            <person name="Mittelman R."/>
            <person name="Mlenga V."/>
            <person name="Montmayeur A."/>
            <person name="Mulrain L."/>
            <person name="Navidi A."/>
            <person name="Naylor J."/>
            <person name="Negash T."/>
            <person name="Nguyen T."/>
            <person name="Nguyen N."/>
            <person name="Nicol R."/>
            <person name="Norbu C."/>
            <person name="Norbu N."/>
            <person name="Novod N."/>
            <person name="O'Neill B."/>
            <person name="Osman S."/>
            <person name="Markiewicz E."/>
            <person name="Oyono O.L."/>
            <person name="Patti C."/>
            <person name="Phunkhang P."/>
            <person name="Pierre F."/>
            <person name="Priest M."/>
            <person name="Raghuraman S."/>
            <person name="Rege F."/>
            <person name="Reyes R."/>
            <person name="Rise C."/>
            <person name="Rogov P."/>
            <person name="Ross K."/>
            <person name="Ryan E."/>
            <person name="Settipalli S."/>
            <person name="Shea T."/>
            <person name="Sherpa N."/>
            <person name="Shi L."/>
            <person name="Shih D."/>
            <person name="Sparrow T."/>
            <person name="Spaulding J."/>
            <person name="Stalker J."/>
            <person name="Stange-Thomann N."/>
            <person name="Stavropoulos S."/>
            <person name="Stone C."/>
            <person name="Strader C."/>
            <person name="Tesfaye S."/>
            <person name="Thomson T."/>
            <person name="Thoulutsang Y."/>
            <person name="Thoulutsang D."/>
            <person name="Topham K."/>
            <person name="Topping I."/>
            <person name="Tsamla T."/>
            <person name="Vassiliev H."/>
            <person name="Vo A."/>
            <person name="Wangchuk T."/>
            <person name="Wangdi T."/>
            <person name="Weiand M."/>
            <person name="Wilkinson J."/>
            <person name="Wilson A."/>
            <person name="Yadav S."/>
            <person name="Young G."/>
            <person name="Yu Q."/>
            <person name="Zembek L."/>
            <person name="Zhong D."/>
            <person name="Zimmer A."/>
            <person name="Zwirko Z."/>
            <person name="Jaffe D.B."/>
            <person name="Alvarez P."/>
            <person name="Brockman W."/>
            <person name="Butler J."/>
            <person name="Chin C."/>
            <person name="Gnerre S."/>
            <person name="Grabherr M."/>
            <person name="Kleber M."/>
            <person name="Mauceli E."/>
            <person name="MacCallum I."/>
        </authorList>
    </citation>
    <scope>NUCLEOTIDE SEQUENCE [LARGE SCALE GENOMIC DNA]</scope>
    <source>
        <strain evidence="3">Tucson 14030-0811.24</strain>
    </source>
</reference>
<keyword evidence="3" id="KW-1185">Reference proteome</keyword>
<sequence>MLKHDGHMDDTLCQVYFRPLDIENLAAIEICDFGVPADLQQYYRVEKKSLRALVQRIHEANRKYGSLGESRHISLSHMAEESNRVMTLALEANGNAANVIELLRGVSEGAVATLREQISFNREALLQFSEERKAKAETVGAGSNATGSSVRGSSDHGIRDPGAYYTGTGDIGTTESGCPFGTVSSTTDIQGACGYIPDIHKPEAHLCLVRT</sequence>
<evidence type="ECO:0000313" key="2">
    <source>
        <dbReference type="EMBL" id="EDW74353.1"/>
    </source>
</evidence>
<evidence type="ECO:0000313" key="3">
    <source>
        <dbReference type="Proteomes" id="UP000007798"/>
    </source>
</evidence>
<organism evidence="3">
    <name type="scientific">Drosophila willistoni</name>
    <name type="common">Fruit fly</name>
    <dbReference type="NCBI Taxonomy" id="7260"/>
    <lineage>
        <taxon>Eukaryota</taxon>
        <taxon>Metazoa</taxon>
        <taxon>Ecdysozoa</taxon>
        <taxon>Arthropoda</taxon>
        <taxon>Hexapoda</taxon>
        <taxon>Insecta</taxon>
        <taxon>Pterygota</taxon>
        <taxon>Neoptera</taxon>
        <taxon>Endopterygota</taxon>
        <taxon>Diptera</taxon>
        <taxon>Brachycera</taxon>
        <taxon>Muscomorpha</taxon>
        <taxon>Ephydroidea</taxon>
        <taxon>Drosophilidae</taxon>
        <taxon>Drosophila</taxon>
        <taxon>Sophophora</taxon>
    </lineage>
</organism>
<proteinExistence type="predicted"/>
<feature type="compositionally biased region" description="Polar residues" evidence="1">
    <location>
        <begin position="141"/>
        <end position="152"/>
    </location>
</feature>
<dbReference type="EMBL" id="CH963849">
    <property type="protein sequence ID" value="EDW74353.1"/>
    <property type="molecule type" value="Genomic_DNA"/>
</dbReference>
<protein>
    <submittedName>
        <fullName evidence="2">GK21867</fullName>
    </submittedName>
</protein>
<gene>
    <name evidence="2" type="primary">Dwil\GK21867</name>
    <name evidence="2" type="ORF">Dwil_GK21867</name>
</gene>
<dbReference type="Proteomes" id="UP000007798">
    <property type="component" value="Unassembled WGS sequence"/>
</dbReference>